<keyword evidence="1" id="KW-0812">Transmembrane</keyword>
<comment type="caution">
    <text evidence="2">The sequence shown here is derived from an EMBL/GenBank/DDBJ whole genome shotgun (WGS) entry which is preliminary data.</text>
</comment>
<accession>A0ABS1HRP3</accession>
<evidence type="ECO:0000313" key="2">
    <source>
        <dbReference type="EMBL" id="MBK4717496.1"/>
    </source>
</evidence>
<feature type="transmembrane region" description="Helical" evidence="1">
    <location>
        <begin position="12"/>
        <end position="36"/>
    </location>
</feature>
<protein>
    <recommendedName>
        <fullName evidence="4">Transmembrane protein</fullName>
    </recommendedName>
</protein>
<dbReference type="RefSeq" id="WP_200483886.1">
    <property type="nucleotide sequence ID" value="NZ_JAEPIV010000001.1"/>
</dbReference>
<sequence>MGRRLGAPLRRFVLRPLLTVAALVYFLIDAVALEAVRPLAAWIGRQRFAERLAARIRRLGPYPTLALFVIPLVILEPLKPVGLYLMGTGHALQGALLLGGVELVKVTLVEWLFHIGKDKLLTIPAFAWCYVRVVRWLAWLTALPPWQAAKRVVGRVVGRVRAAIRPALAVIRGWARSLRSHLRAVLKKG</sequence>
<evidence type="ECO:0008006" key="4">
    <source>
        <dbReference type="Google" id="ProtNLM"/>
    </source>
</evidence>
<keyword evidence="1" id="KW-0472">Membrane</keyword>
<organism evidence="2 3">
    <name type="scientific">Azospirillum aestuarii</name>
    <dbReference type="NCBI Taxonomy" id="2802052"/>
    <lineage>
        <taxon>Bacteria</taxon>
        <taxon>Pseudomonadati</taxon>
        <taxon>Pseudomonadota</taxon>
        <taxon>Alphaproteobacteria</taxon>
        <taxon>Rhodospirillales</taxon>
        <taxon>Azospirillaceae</taxon>
        <taxon>Azospirillum</taxon>
    </lineage>
</organism>
<dbReference type="EMBL" id="JAEPIV010000001">
    <property type="protein sequence ID" value="MBK4717496.1"/>
    <property type="molecule type" value="Genomic_DNA"/>
</dbReference>
<gene>
    <name evidence="2" type="ORF">JJL56_01295</name>
</gene>
<keyword evidence="3" id="KW-1185">Reference proteome</keyword>
<name>A0ABS1HRP3_9PROT</name>
<evidence type="ECO:0000256" key="1">
    <source>
        <dbReference type="SAM" id="Phobius"/>
    </source>
</evidence>
<dbReference type="Proteomes" id="UP000654452">
    <property type="component" value="Unassembled WGS sequence"/>
</dbReference>
<keyword evidence="1" id="KW-1133">Transmembrane helix</keyword>
<evidence type="ECO:0000313" key="3">
    <source>
        <dbReference type="Proteomes" id="UP000654452"/>
    </source>
</evidence>
<proteinExistence type="predicted"/>
<reference evidence="2 3" key="1">
    <citation type="submission" date="2021-01" db="EMBL/GenBank/DDBJ databases">
        <title>Azospirillum sp. YIM DDC1 draft genome.</title>
        <authorList>
            <person name="Wang Y.-X."/>
        </authorList>
    </citation>
    <scope>NUCLEOTIDE SEQUENCE [LARGE SCALE GENOMIC DNA]</scope>
    <source>
        <strain evidence="2 3">YIM DDC1</strain>
    </source>
</reference>